<keyword evidence="2" id="KW-0413">Isomerase</keyword>
<evidence type="ECO:0000313" key="2">
    <source>
        <dbReference type="EMBL" id="MYH63730.1"/>
    </source>
</evidence>
<dbReference type="EMBL" id="VYDA01000670">
    <property type="protein sequence ID" value="MYH63730.1"/>
    <property type="molecule type" value="Genomic_DNA"/>
</dbReference>
<dbReference type="InterPro" id="IPR050312">
    <property type="entry name" value="IolE/XylAMocC-like"/>
</dbReference>
<dbReference type="Gene3D" id="3.20.20.150">
    <property type="entry name" value="Divalent-metal-dependent TIM barrel enzymes"/>
    <property type="match status" value="1"/>
</dbReference>
<comment type="caution">
    <text evidence="2">The sequence shown here is derived from an EMBL/GenBank/DDBJ whole genome shotgun (WGS) entry which is preliminary data.</text>
</comment>
<proteinExistence type="predicted"/>
<name>A0A6B1G5P5_9CHLR</name>
<gene>
    <name evidence="2" type="ORF">F4148_18940</name>
</gene>
<dbReference type="Pfam" id="PF01261">
    <property type="entry name" value="AP_endonuc_2"/>
    <property type="match status" value="1"/>
</dbReference>
<sequence length="263" mass="28282">MYLSCCVWALTAHPSKVLSDMRSLGFHRIDIRPDFPMEEDVQTLRDSFSLRVSSVAASFGVPEDAALEGSDAGARSRGVAHVEGVVKRCVALGGNAVYLVPGKDDSPAALSRYANSLEQAAEDATRHGVRLCIEHFPGTALPTASATLEFIDAIDHPNLGLLFDIGHVQMTGEDPAAVINSAGSRLYYVHLDDNDGQGDLHWALLDGVLTTETLRGTFRALQDIGYDGAVSLELSPLLDDPYQALERSRQIAIDCGSDFALEP</sequence>
<dbReference type="PANTHER" id="PTHR12110:SF41">
    <property type="entry name" value="INOSOSE DEHYDRATASE"/>
    <property type="match status" value="1"/>
</dbReference>
<accession>A0A6B1G5P5</accession>
<dbReference type="SUPFAM" id="SSF51658">
    <property type="entry name" value="Xylose isomerase-like"/>
    <property type="match status" value="1"/>
</dbReference>
<feature type="domain" description="Xylose isomerase-like TIM barrel" evidence="1">
    <location>
        <begin position="22"/>
        <end position="236"/>
    </location>
</feature>
<organism evidence="2">
    <name type="scientific">Caldilineaceae bacterium SB0675_bin_29</name>
    <dbReference type="NCBI Taxonomy" id="2605266"/>
    <lineage>
        <taxon>Bacteria</taxon>
        <taxon>Bacillati</taxon>
        <taxon>Chloroflexota</taxon>
        <taxon>Caldilineae</taxon>
        <taxon>Caldilineales</taxon>
        <taxon>Caldilineaceae</taxon>
    </lineage>
</organism>
<protein>
    <submittedName>
        <fullName evidence="2">Sugar phosphate isomerase/epimerase</fullName>
    </submittedName>
</protein>
<dbReference type="GO" id="GO:0016853">
    <property type="term" value="F:isomerase activity"/>
    <property type="evidence" value="ECO:0007669"/>
    <property type="project" value="UniProtKB-KW"/>
</dbReference>
<reference evidence="2" key="1">
    <citation type="submission" date="2019-09" db="EMBL/GenBank/DDBJ databases">
        <title>Characterisation of the sponge microbiome using genome-centric metagenomics.</title>
        <authorList>
            <person name="Engelberts J.P."/>
            <person name="Robbins S.J."/>
            <person name="De Goeij J.M."/>
            <person name="Aranda M."/>
            <person name="Bell S.C."/>
            <person name="Webster N.S."/>
        </authorList>
    </citation>
    <scope>NUCLEOTIDE SEQUENCE</scope>
    <source>
        <strain evidence="2">SB0675_bin_29</strain>
    </source>
</reference>
<dbReference type="InterPro" id="IPR036237">
    <property type="entry name" value="Xyl_isomerase-like_sf"/>
</dbReference>
<dbReference type="PANTHER" id="PTHR12110">
    <property type="entry name" value="HYDROXYPYRUVATE ISOMERASE"/>
    <property type="match status" value="1"/>
</dbReference>
<dbReference type="InterPro" id="IPR013022">
    <property type="entry name" value="Xyl_isomerase-like_TIM-brl"/>
</dbReference>
<evidence type="ECO:0000259" key="1">
    <source>
        <dbReference type="Pfam" id="PF01261"/>
    </source>
</evidence>
<dbReference type="AlphaFoldDB" id="A0A6B1G5P5"/>